<organism evidence="1 2">
    <name type="scientific">Streptomyces tsukubensis (strain DSM 42081 / NBRC 108919 / NRRL 18488 / 9993)</name>
    <dbReference type="NCBI Taxonomy" id="1114943"/>
    <lineage>
        <taxon>Bacteria</taxon>
        <taxon>Bacillati</taxon>
        <taxon>Actinomycetota</taxon>
        <taxon>Actinomycetes</taxon>
        <taxon>Kitasatosporales</taxon>
        <taxon>Streptomycetaceae</taxon>
        <taxon>Streptomyces</taxon>
    </lineage>
</organism>
<name>I2N3F8_STRT9</name>
<dbReference type="Proteomes" id="UP000005940">
    <property type="component" value="Chromosome"/>
</dbReference>
<proteinExistence type="predicted"/>
<keyword evidence="2" id="KW-1185">Reference proteome</keyword>
<gene>
    <name evidence="1" type="ORF">STSU_015150</name>
</gene>
<protein>
    <submittedName>
        <fullName evidence="1">Uncharacterized protein</fullName>
    </submittedName>
</protein>
<evidence type="ECO:0000313" key="1">
    <source>
        <dbReference type="EMBL" id="QKM68319.1"/>
    </source>
</evidence>
<dbReference type="EMBL" id="CP029159">
    <property type="protein sequence ID" value="QKM68319.1"/>
    <property type="molecule type" value="Genomic_DNA"/>
</dbReference>
<dbReference type="RefSeq" id="WP_006347561.1">
    <property type="nucleotide sequence ID" value="NZ_CP029159.1"/>
</dbReference>
<accession>I2N3F8</accession>
<sequence>MDEHRVGAESTDAAAVAELVGEAREEAEGRAGDFAYRQSGGWESVADDVRFWCAWHWDEVQEELPDRAEELGLRWEDVKAPVRAAFEETFRKSFG</sequence>
<dbReference type="AlphaFoldDB" id="I2N3F8"/>
<reference evidence="1 2" key="1">
    <citation type="journal article" date="2012" name="J. Bacteriol.">
        <title>Draft genome of Streptomyces tsukubaensis NRRL 18488, the producer of the clinically important immunosuppressant tacrolimus (FK506).</title>
        <authorList>
            <person name="Barreiro C."/>
            <person name="Prieto C."/>
            <person name="Sola-Landa A."/>
            <person name="Solera E."/>
            <person name="Martinez-Castro M."/>
            <person name="Perez-Redondo R."/>
            <person name="Garcia-Estrada C."/>
            <person name="Aparicio J.F."/>
            <person name="Fernandez-Martinez L.T."/>
            <person name="Santos-Aberturas J."/>
            <person name="Salehi-Najafabadi Z."/>
            <person name="Rodriguez-Garcia A."/>
            <person name="Tauch A."/>
            <person name="Martin J.F."/>
        </authorList>
    </citation>
    <scope>NUCLEOTIDE SEQUENCE [LARGE SCALE GENOMIC DNA]</scope>
    <source>
        <strain evidence="2">DSM 42081 / NBRC 108919 / NRRL 18488 / 9993</strain>
    </source>
</reference>
<evidence type="ECO:0000313" key="2">
    <source>
        <dbReference type="Proteomes" id="UP000005940"/>
    </source>
</evidence>